<reference evidence="3" key="1">
    <citation type="submission" date="2016-03" db="EMBL/GenBank/DDBJ databases">
        <authorList>
            <person name="Heylen K."/>
            <person name="De Vos P."/>
            <person name="Vekeman B."/>
        </authorList>
    </citation>
    <scope>NUCLEOTIDE SEQUENCE [LARGE SCALE GENOMIC DNA]</scope>
    <source>
        <strain evidence="3">R-45383</strain>
    </source>
</reference>
<keyword evidence="3" id="KW-1185">Reference proteome</keyword>
<dbReference type="InterPro" id="IPR054209">
    <property type="entry name" value="DUF6916"/>
</dbReference>
<dbReference type="Proteomes" id="UP000077628">
    <property type="component" value="Unassembled WGS sequence"/>
</dbReference>
<comment type="caution">
    <text evidence="2">The sequence shown here is derived from an EMBL/GenBank/DDBJ whole genome shotgun (WGS) entry which is preliminary data.</text>
</comment>
<dbReference type="AlphaFoldDB" id="A0A177NMT6"/>
<dbReference type="STRING" id="702114.A1355_04825"/>
<gene>
    <name evidence="2" type="ORF">A1355_04825</name>
</gene>
<protein>
    <recommendedName>
        <fullName evidence="1">DUF6916 domain-containing protein</fullName>
    </recommendedName>
</protein>
<evidence type="ECO:0000313" key="3">
    <source>
        <dbReference type="Proteomes" id="UP000077628"/>
    </source>
</evidence>
<name>A0A177NMT6_9GAMM</name>
<dbReference type="RefSeq" id="WP_064028201.1">
    <property type="nucleotide sequence ID" value="NZ_LUUK01000161.1"/>
</dbReference>
<accession>A0A177NMT6</accession>
<evidence type="ECO:0000259" key="1">
    <source>
        <dbReference type="Pfam" id="PF21880"/>
    </source>
</evidence>
<organism evidence="2 3">
    <name type="scientific">Methylomonas koyamae</name>
    <dbReference type="NCBI Taxonomy" id="702114"/>
    <lineage>
        <taxon>Bacteria</taxon>
        <taxon>Pseudomonadati</taxon>
        <taxon>Pseudomonadota</taxon>
        <taxon>Gammaproteobacteria</taxon>
        <taxon>Methylococcales</taxon>
        <taxon>Methylococcaceae</taxon>
        <taxon>Methylomonas</taxon>
    </lineage>
</organism>
<dbReference type="EMBL" id="LUUK01000161">
    <property type="protein sequence ID" value="OAI19171.1"/>
    <property type="molecule type" value="Genomic_DNA"/>
</dbReference>
<dbReference type="Pfam" id="PF21880">
    <property type="entry name" value="DUF6916"/>
    <property type="match status" value="1"/>
</dbReference>
<evidence type="ECO:0000313" key="2">
    <source>
        <dbReference type="EMBL" id="OAI19171.1"/>
    </source>
</evidence>
<proteinExistence type="predicted"/>
<feature type="domain" description="DUF6916" evidence="1">
    <location>
        <begin position="17"/>
        <end position="114"/>
    </location>
</feature>
<sequence>MSTANPDPKNAPIADLSSGHFLPYLGQTCLLESGAVTIATVLARVDEKPGARSPSGDRDSRMPFALLLKGDADCPYLDGVFTMRIAQAFEVPGIYLSRVLNAGPQPAALFQAVFN</sequence>